<evidence type="ECO:0000259" key="1">
    <source>
        <dbReference type="Pfam" id="PF03816"/>
    </source>
</evidence>
<evidence type="ECO:0000313" key="2">
    <source>
        <dbReference type="EMBL" id="CAB4535883.1"/>
    </source>
</evidence>
<dbReference type="EMBL" id="CAEZUN010000071">
    <property type="protein sequence ID" value="CAB4601504.1"/>
    <property type="molecule type" value="Genomic_DNA"/>
</dbReference>
<dbReference type="InterPro" id="IPR004474">
    <property type="entry name" value="LytR_CpsA_psr"/>
</dbReference>
<evidence type="ECO:0000313" key="4">
    <source>
        <dbReference type="EMBL" id="CAB4659586.1"/>
    </source>
</evidence>
<reference evidence="4" key="1">
    <citation type="submission" date="2020-05" db="EMBL/GenBank/DDBJ databases">
        <authorList>
            <person name="Chiriac C."/>
            <person name="Salcher M."/>
            <person name="Ghai R."/>
            <person name="Kavagutti S V."/>
        </authorList>
    </citation>
    <scope>NUCLEOTIDE SEQUENCE</scope>
</reference>
<dbReference type="NCBIfam" id="TIGR00350">
    <property type="entry name" value="lytR_cpsA_psr"/>
    <property type="match status" value="1"/>
</dbReference>
<proteinExistence type="predicted"/>
<accession>A0A6J6LD19</accession>
<gene>
    <name evidence="2" type="ORF">UFOPK1353_00655</name>
    <name evidence="3" type="ORF">UFOPK1826_00700</name>
    <name evidence="4" type="ORF">UFOPK2292_00171</name>
</gene>
<organism evidence="4">
    <name type="scientific">freshwater metagenome</name>
    <dbReference type="NCBI Taxonomy" id="449393"/>
    <lineage>
        <taxon>unclassified sequences</taxon>
        <taxon>metagenomes</taxon>
        <taxon>ecological metagenomes</taxon>
    </lineage>
</organism>
<dbReference type="EMBL" id="CAEZSE010000094">
    <property type="protein sequence ID" value="CAB4535883.1"/>
    <property type="molecule type" value="Genomic_DNA"/>
</dbReference>
<dbReference type="PANTHER" id="PTHR33392">
    <property type="entry name" value="POLYISOPRENYL-TEICHOIC ACID--PEPTIDOGLYCAN TEICHOIC ACID TRANSFERASE TAGU"/>
    <property type="match status" value="1"/>
</dbReference>
<feature type="domain" description="Cell envelope-related transcriptional attenuator" evidence="1">
    <location>
        <begin position="94"/>
        <end position="247"/>
    </location>
</feature>
<dbReference type="PANTHER" id="PTHR33392:SF6">
    <property type="entry name" value="POLYISOPRENYL-TEICHOIC ACID--PEPTIDOGLYCAN TEICHOIC ACID TRANSFERASE TAGU"/>
    <property type="match status" value="1"/>
</dbReference>
<dbReference type="Gene3D" id="3.40.630.190">
    <property type="entry name" value="LCP protein"/>
    <property type="match status" value="1"/>
</dbReference>
<dbReference type="InterPro" id="IPR050922">
    <property type="entry name" value="LytR/CpsA/Psr_CW_biosynth"/>
</dbReference>
<dbReference type="AlphaFoldDB" id="A0A6J6LD19"/>
<sequence>MSRSKTKNNRRIRKLIAFTLFLVFSSLGALQIAAATKSQLATVRRDIVASSALSAPSAGFENYLLVGSDSREGADPNDADFAAIGGEGDVSGRRSDTLMIFHYDIATGAGALISFPRDLWVKLGDGQKAGRINSAYQLGTDVLVRTMQTEFGIPIHHYLEIDFQGFKGLVDSIGGVQICTQFPSRDKHTGFFMPGGCHNLDGVRALAFARSRFFETKVKNKWQIDGSSDIGRGKRQRQFIASMLNSALNRVVSNPFSVSSAFAGATKAIIIDENLDLTEFAKKIRPAAKGAISRYSLAVYGDQVGEDSVLRVAKDAAPVLAFFGGTGPAPEVPNEN</sequence>
<name>A0A6J6LD19_9ZZZZ</name>
<evidence type="ECO:0000313" key="3">
    <source>
        <dbReference type="EMBL" id="CAB4601504.1"/>
    </source>
</evidence>
<protein>
    <submittedName>
        <fullName evidence="4">Unannotated protein</fullName>
    </submittedName>
</protein>
<dbReference type="EMBL" id="CAEZWU010000015">
    <property type="protein sequence ID" value="CAB4659586.1"/>
    <property type="molecule type" value="Genomic_DNA"/>
</dbReference>
<dbReference type="Pfam" id="PF03816">
    <property type="entry name" value="LytR_cpsA_psr"/>
    <property type="match status" value="1"/>
</dbReference>